<organism evidence="1 2">
    <name type="scientific">Plasmodium falciparum (isolate Dd2)</name>
    <dbReference type="NCBI Taxonomy" id="57267"/>
    <lineage>
        <taxon>Eukaryota</taxon>
        <taxon>Sar</taxon>
        <taxon>Alveolata</taxon>
        <taxon>Apicomplexa</taxon>
        <taxon>Aconoidasida</taxon>
        <taxon>Haemosporida</taxon>
        <taxon>Plasmodiidae</taxon>
        <taxon>Plasmodium</taxon>
        <taxon>Plasmodium (Laverania)</taxon>
    </lineage>
</organism>
<dbReference type="AlphaFoldDB" id="A0A0L7M9X6"/>
<sequence length="63" mass="7719">MIVYPYINNSEILKLPDIKELNNPFNKHFVQTQDGHWDFYLQILRWQINFYHVMSSRIYDIAS</sequence>
<gene>
    <name evidence="1" type="ORF">PFDG_05212</name>
</gene>
<name>A0A0L7M9X6_PLAF4</name>
<protein>
    <submittedName>
        <fullName evidence="1">Uncharacterized protein</fullName>
    </submittedName>
</protein>
<dbReference type="KEGG" id="pfd:PFDG_05212"/>
<accession>A0A0L7M9X6</accession>
<reference evidence="2" key="2">
    <citation type="submission" date="2006-09" db="EMBL/GenBank/DDBJ databases">
        <title>The genome sequence of Plasmodium falciparum Dd2.</title>
        <authorList>
            <consortium name="The Broad Institute Genome Sequencing Platform"/>
            <person name="Birren B."/>
            <person name="Lander E."/>
            <person name="Galagan J."/>
            <person name="Nusbaum C."/>
            <person name="Devon K."/>
            <person name="Henn M."/>
            <person name="Jaffe D."/>
            <person name="Butler J."/>
            <person name="Alvarez P."/>
            <person name="Gnerre S."/>
            <person name="Grabherr M."/>
            <person name="Kleber M."/>
            <person name="Mauceli E."/>
            <person name="Brockman W."/>
            <person name="MacCallum I.A."/>
            <person name="Rounsley S."/>
            <person name="Young S."/>
            <person name="LaButti K."/>
            <person name="Pushparaj V."/>
            <person name="DeCaprio D."/>
            <person name="Crawford M."/>
            <person name="Koehrsen M."/>
            <person name="Engels R."/>
            <person name="Montgomery P."/>
            <person name="Pearson M."/>
            <person name="Howarth C."/>
            <person name="Larson L."/>
            <person name="Luoma S."/>
            <person name="White J."/>
            <person name="Kodira C."/>
            <person name="Zeng Q."/>
            <person name="O'Leary S."/>
            <person name="Yandava C."/>
            <person name="Alvarado L."/>
            <person name="Wirth D."/>
            <person name="Volkman S."/>
            <person name="Hartl D."/>
        </authorList>
    </citation>
    <scope>NUCLEOTIDE SEQUENCE [LARGE SCALE GENOMIC DNA]</scope>
</reference>
<evidence type="ECO:0000313" key="1">
    <source>
        <dbReference type="EMBL" id="KOB89662.1"/>
    </source>
</evidence>
<dbReference type="Proteomes" id="UP000054282">
    <property type="component" value="Unassembled WGS sequence"/>
</dbReference>
<proteinExistence type="predicted"/>
<reference evidence="2" key="1">
    <citation type="submission" date="2006-09" db="EMBL/GenBank/DDBJ databases">
        <title>Annotation of Plasmodium falciparum Dd2.</title>
        <authorList>
            <consortium name="The Broad Institute Genome Sequencing Platform"/>
            <person name="Volkman S.K."/>
            <person name="Neafsey D.E."/>
            <person name="Dash A.P."/>
            <person name="Chitnis C.E."/>
            <person name="Hartl D.L."/>
            <person name="Young S.K."/>
            <person name="Zeng Q."/>
            <person name="Koehrsen M."/>
            <person name="Alvarado L."/>
            <person name="Berlin A."/>
            <person name="Borenstein D."/>
            <person name="Chapman S.B."/>
            <person name="Chen Z."/>
            <person name="Engels R."/>
            <person name="Freedman E."/>
            <person name="Gellesch M."/>
            <person name="Goldberg J."/>
            <person name="Griggs A."/>
            <person name="Gujja S."/>
            <person name="Heilman E.R."/>
            <person name="Heiman D.I."/>
            <person name="Howarth C."/>
            <person name="Jen D."/>
            <person name="Larson L."/>
            <person name="Mehta T."/>
            <person name="Neiman D."/>
            <person name="Park D."/>
            <person name="Pearson M."/>
            <person name="Roberts A."/>
            <person name="Saif S."/>
            <person name="Shea T."/>
            <person name="Shenoy N."/>
            <person name="Sisk P."/>
            <person name="Stolte C."/>
            <person name="Sykes S."/>
            <person name="Walk T."/>
            <person name="White J."/>
            <person name="Yandava C."/>
            <person name="Haas B."/>
            <person name="Henn M.R."/>
            <person name="Nusbaum C."/>
            <person name="Birren B."/>
        </authorList>
    </citation>
    <scope>NUCLEOTIDE SEQUENCE [LARGE SCALE GENOMIC DNA]</scope>
</reference>
<dbReference type="EMBL" id="GG702886">
    <property type="protein sequence ID" value="KOB89662.1"/>
    <property type="molecule type" value="Genomic_DNA"/>
</dbReference>
<evidence type="ECO:0000313" key="2">
    <source>
        <dbReference type="Proteomes" id="UP000054282"/>
    </source>
</evidence>